<dbReference type="InterPro" id="IPR051425">
    <property type="entry name" value="Formin_Homology"/>
</dbReference>
<dbReference type="GO" id="GO:0036064">
    <property type="term" value="C:ciliary basal body"/>
    <property type="evidence" value="ECO:0007669"/>
    <property type="project" value="EnsemblMetazoa"/>
</dbReference>
<dbReference type="InterPro" id="IPR006594">
    <property type="entry name" value="LisH"/>
</dbReference>
<dbReference type="GO" id="GO:0005814">
    <property type="term" value="C:centriole"/>
    <property type="evidence" value="ECO:0007669"/>
    <property type="project" value="EnsemblMetazoa"/>
</dbReference>
<reference evidence="2 3" key="1">
    <citation type="journal article" date="2007" name="Nature">
        <title>Evolution of genes and genomes on the Drosophila phylogeny.</title>
        <authorList>
            <consortium name="Drosophila 12 Genomes Consortium"/>
            <person name="Clark A.G."/>
            <person name="Eisen M.B."/>
            <person name="Smith D.R."/>
            <person name="Bergman C.M."/>
            <person name="Oliver B."/>
            <person name="Markow T.A."/>
            <person name="Kaufman T.C."/>
            <person name="Kellis M."/>
            <person name="Gelbart W."/>
            <person name="Iyer V.N."/>
            <person name="Pollard D.A."/>
            <person name="Sackton T.B."/>
            <person name="Larracuente A.M."/>
            <person name="Singh N.D."/>
            <person name="Abad J.P."/>
            <person name="Abt D.N."/>
            <person name="Adryan B."/>
            <person name="Aguade M."/>
            <person name="Akashi H."/>
            <person name="Anderson W.W."/>
            <person name="Aquadro C.F."/>
            <person name="Ardell D.H."/>
            <person name="Arguello R."/>
            <person name="Artieri C.G."/>
            <person name="Barbash D.A."/>
            <person name="Barker D."/>
            <person name="Barsanti P."/>
            <person name="Batterham P."/>
            <person name="Batzoglou S."/>
            <person name="Begun D."/>
            <person name="Bhutkar A."/>
            <person name="Blanco E."/>
            <person name="Bosak S.A."/>
            <person name="Bradley R.K."/>
            <person name="Brand A.D."/>
            <person name="Brent M.R."/>
            <person name="Brooks A.N."/>
            <person name="Brown R.H."/>
            <person name="Butlin R.K."/>
            <person name="Caggese C."/>
            <person name="Calvi B.R."/>
            <person name="Bernardo de Carvalho A."/>
            <person name="Caspi A."/>
            <person name="Castrezana S."/>
            <person name="Celniker S.E."/>
            <person name="Chang J.L."/>
            <person name="Chapple C."/>
            <person name="Chatterji S."/>
            <person name="Chinwalla A."/>
            <person name="Civetta A."/>
            <person name="Clifton S.W."/>
            <person name="Comeron J.M."/>
            <person name="Costello J.C."/>
            <person name="Coyne J.A."/>
            <person name="Daub J."/>
            <person name="David R.G."/>
            <person name="Delcher A.L."/>
            <person name="Delehaunty K."/>
            <person name="Do C.B."/>
            <person name="Ebling H."/>
            <person name="Edwards K."/>
            <person name="Eickbush T."/>
            <person name="Evans J.D."/>
            <person name="Filipski A."/>
            <person name="Findeiss S."/>
            <person name="Freyhult E."/>
            <person name="Fulton L."/>
            <person name="Fulton R."/>
            <person name="Garcia A.C."/>
            <person name="Gardiner A."/>
            <person name="Garfield D.A."/>
            <person name="Garvin B.E."/>
            <person name="Gibson G."/>
            <person name="Gilbert D."/>
            <person name="Gnerre S."/>
            <person name="Godfrey J."/>
            <person name="Good R."/>
            <person name="Gotea V."/>
            <person name="Gravely B."/>
            <person name="Greenberg A.J."/>
            <person name="Griffiths-Jones S."/>
            <person name="Gross S."/>
            <person name="Guigo R."/>
            <person name="Gustafson E.A."/>
            <person name="Haerty W."/>
            <person name="Hahn M.W."/>
            <person name="Halligan D.L."/>
            <person name="Halpern A.L."/>
            <person name="Halter G.M."/>
            <person name="Han M.V."/>
            <person name="Heger A."/>
            <person name="Hillier L."/>
            <person name="Hinrichs A.S."/>
            <person name="Holmes I."/>
            <person name="Hoskins R.A."/>
            <person name="Hubisz M.J."/>
            <person name="Hultmark D."/>
            <person name="Huntley M.A."/>
            <person name="Jaffe D.B."/>
            <person name="Jagadeeshan S."/>
            <person name="Jeck W.R."/>
            <person name="Johnson J."/>
            <person name="Jones C.D."/>
            <person name="Jordan W.C."/>
            <person name="Karpen G.H."/>
            <person name="Kataoka E."/>
            <person name="Keightley P.D."/>
            <person name="Kheradpour P."/>
            <person name="Kirkness E.F."/>
            <person name="Koerich L.B."/>
            <person name="Kristiansen K."/>
            <person name="Kudrna D."/>
            <person name="Kulathinal R.J."/>
            <person name="Kumar S."/>
            <person name="Kwok R."/>
            <person name="Lander E."/>
            <person name="Langley C.H."/>
            <person name="Lapoint R."/>
            <person name="Lazzaro B.P."/>
            <person name="Lee S.J."/>
            <person name="Levesque L."/>
            <person name="Li R."/>
            <person name="Lin C.F."/>
            <person name="Lin M.F."/>
            <person name="Lindblad-Toh K."/>
            <person name="Llopart A."/>
            <person name="Long M."/>
            <person name="Low L."/>
            <person name="Lozovsky E."/>
            <person name="Lu J."/>
            <person name="Luo M."/>
            <person name="Machado C.A."/>
            <person name="Makalowski W."/>
            <person name="Marzo M."/>
            <person name="Matsuda M."/>
            <person name="Matzkin L."/>
            <person name="McAllister B."/>
            <person name="McBride C.S."/>
            <person name="McKernan B."/>
            <person name="McKernan K."/>
            <person name="Mendez-Lago M."/>
            <person name="Minx P."/>
            <person name="Mollenhauer M.U."/>
            <person name="Montooth K."/>
            <person name="Mount S.M."/>
            <person name="Mu X."/>
            <person name="Myers E."/>
            <person name="Negre B."/>
            <person name="Newfeld S."/>
            <person name="Nielsen R."/>
            <person name="Noor M.A."/>
            <person name="O'Grady P."/>
            <person name="Pachter L."/>
            <person name="Papaceit M."/>
            <person name="Parisi M.J."/>
            <person name="Parisi M."/>
            <person name="Parts L."/>
            <person name="Pedersen J.S."/>
            <person name="Pesole G."/>
            <person name="Phillippy A.M."/>
            <person name="Ponting C.P."/>
            <person name="Pop M."/>
            <person name="Porcelli D."/>
            <person name="Powell J.R."/>
            <person name="Prohaska S."/>
            <person name="Pruitt K."/>
            <person name="Puig M."/>
            <person name="Quesneville H."/>
            <person name="Ram K.R."/>
            <person name="Rand D."/>
            <person name="Rasmussen M.D."/>
            <person name="Reed L.K."/>
            <person name="Reenan R."/>
            <person name="Reily A."/>
            <person name="Remington K.A."/>
            <person name="Rieger T.T."/>
            <person name="Ritchie M.G."/>
            <person name="Robin C."/>
            <person name="Rogers Y.H."/>
            <person name="Rohde C."/>
            <person name="Rozas J."/>
            <person name="Rubenfield M.J."/>
            <person name="Ruiz A."/>
            <person name="Russo S."/>
            <person name="Salzberg S.L."/>
            <person name="Sanchez-Gracia A."/>
            <person name="Saranga D.J."/>
            <person name="Sato H."/>
            <person name="Schaeffer S.W."/>
            <person name="Schatz M.C."/>
            <person name="Schlenke T."/>
            <person name="Schwartz R."/>
            <person name="Segarra C."/>
            <person name="Singh R.S."/>
            <person name="Sirot L."/>
            <person name="Sirota M."/>
            <person name="Sisneros N.B."/>
            <person name="Smith C.D."/>
            <person name="Smith T.F."/>
            <person name="Spieth J."/>
            <person name="Stage D.E."/>
            <person name="Stark A."/>
            <person name="Stephan W."/>
            <person name="Strausberg R.L."/>
            <person name="Strempel S."/>
            <person name="Sturgill D."/>
            <person name="Sutton G."/>
            <person name="Sutton G.G."/>
            <person name="Tao W."/>
            <person name="Teichmann S."/>
            <person name="Tobari Y.N."/>
            <person name="Tomimura Y."/>
            <person name="Tsolas J.M."/>
            <person name="Valente V.L."/>
            <person name="Venter E."/>
            <person name="Venter J.C."/>
            <person name="Vicario S."/>
            <person name="Vieira F.G."/>
            <person name="Vilella A.J."/>
            <person name="Villasante A."/>
            <person name="Walenz B."/>
            <person name="Wang J."/>
            <person name="Wasserman M."/>
            <person name="Watts T."/>
            <person name="Wilson D."/>
            <person name="Wilson R.K."/>
            <person name="Wing R.A."/>
            <person name="Wolfner M.F."/>
            <person name="Wong A."/>
            <person name="Wong G.K."/>
            <person name="Wu C.I."/>
            <person name="Wu G."/>
            <person name="Yamamoto D."/>
            <person name="Yang H.P."/>
            <person name="Yang S.P."/>
            <person name="Yorke J.A."/>
            <person name="Yoshida K."/>
            <person name="Zdobnov E."/>
            <person name="Zhang P."/>
            <person name="Zhang Y."/>
            <person name="Zimin A.V."/>
            <person name="Baldwin J."/>
            <person name="Abdouelleil A."/>
            <person name="Abdulkadir J."/>
            <person name="Abebe A."/>
            <person name="Abera B."/>
            <person name="Abreu J."/>
            <person name="Acer S.C."/>
            <person name="Aftuck L."/>
            <person name="Alexander A."/>
            <person name="An P."/>
            <person name="Anderson E."/>
            <person name="Anderson S."/>
            <person name="Arachi H."/>
            <person name="Azer M."/>
            <person name="Bachantsang P."/>
            <person name="Barry A."/>
            <person name="Bayul T."/>
            <person name="Berlin A."/>
            <person name="Bessette D."/>
            <person name="Bloom T."/>
            <person name="Blye J."/>
            <person name="Boguslavskiy L."/>
            <person name="Bonnet C."/>
            <person name="Boukhgalter B."/>
            <person name="Bourzgui I."/>
            <person name="Brown A."/>
            <person name="Cahill P."/>
            <person name="Channer S."/>
            <person name="Cheshatsang Y."/>
            <person name="Chuda L."/>
            <person name="Citroen M."/>
            <person name="Collymore A."/>
            <person name="Cooke P."/>
            <person name="Costello M."/>
            <person name="D'Aco K."/>
            <person name="Daza R."/>
            <person name="De Haan G."/>
            <person name="DeGray S."/>
            <person name="DeMaso C."/>
            <person name="Dhargay N."/>
            <person name="Dooley K."/>
            <person name="Dooley E."/>
            <person name="Doricent M."/>
            <person name="Dorje P."/>
            <person name="Dorjee K."/>
            <person name="Dupes A."/>
            <person name="Elong R."/>
            <person name="Falk J."/>
            <person name="Farina A."/>
            <person name="Faro S."/>
            <person name="Ferguson D."/>
            <person name="Fisher S."/>
            <person name="Foley C.D."/>
            <person name="Franke A."/>
            <person name="Friedrich D."/>
            <person name="Gadbois L."/>
            <person name="Gearin G."/>
            <person name="Gearin C.R."/>
            <person name="Giannoukos G."/>
            <person name="Goode T."/>
            <person name="Graham J."/>
            <person name="Grandbois E."/>
            <person name="Grewal S."/>
            <person name="Gyaltsen K."/>
            <person name="Hafez N."/>
            <person name="Hagos B."/>
            <person name="Hall J."/>
            <person name="Henson C."/>
            <person name="Hollinger A."/>
            <person name="Honan T."/>
            <person name="Huard M.D."/>
            <person name="Hughes L."/>
            <person name="Hurhula B."/>
            <person name="Husby M.E."/>
            <person name="Kamat A."/>
            <person name="Kanga B."/>
            <person name="Kashin S."/>
            <person name="Khazanovich D."/>
            <person name="Kisner P."/>
            <person name="Lance K."/>
            <person name="Lara M."/>
            <person name="Lee W."/>
            <person name="Lennon N."/>
            <person name="Letendre F."/>
            <person name="LeVine R."/>
            <person name="Lipovsky A."/>
            <person name="Liu X."/>
            <person name="Liu J."/>
            <person name="Liu S."/>
            <person name="Lokyitsang T."/>
            <person name="Lokyitsang Y."/>
            <person name="Lubonja R."/>
            <person name="Lui A."/>
            <person name="MacDonald P."/>
            <person name="Magnisalis V."/>
            <person name="Maru K."/>
            <person name="Matthews C."/>
            <person name="McCusker W."/>
            <person name="McDonough S."/>
            <person name="Mehta T."/>
            <person name="Meldrim J."/>
            <person name="Meneus L."/>
            <person name="Mihai O."/>
            <person name="Mihalev A."/>
            <person name="Mihova T."/>
            <person name="Mittelman R."/>
            <person name="Mlenga V."/>
            <person name="Montmayeur A."/>
            <person name="Mulrain L."/>
            <person name="Navidi A."/>
            <person name="Naylor J."/>
            <person name="Negash T."/>
            <person name="Nguyen T."/>
            <person name="Nguyen N."/>
            <person name="Nicol R."/>
            <person name="Norbu C."/>
            <person name="Norbu N."/>
            <person name="Novod N."/>
            <person name="O'Neill B."/>
            <person name="Osman S."/>
            <person name="Markiewicz E."/>
            <person name="Oyono O.L."/>
            <person name="Patti C."/>
            <person name="Phunkhang P."/>
            <person name="Pierre F."/>
            <person name="Priest M."/>
            <person name="Raghuraman S."/>
            <person name="Rege F."/>
            <person name="Reyes R."/>
            <person name="Rise C."/>
            <person name="Rogov P."/>
            <person name="Ross K."/>
            <person name="Ryan E."/>
            <person name="Settipalli S."/>
            <person name="Shea T."/>
            <person name="Sherpa N."/>
            <person name="Shi L."/>
            <person name="Shih D."/>
            <person name="Sparrow T."/>
            <person name="Spaulding J."/>
            <person name="Stalker J."/>
            <person name="Stange-Thomann N."/>
            <person name="Stavropoulos S."/>
            <person name="Stone C."/>
            <person name="Strader C."/>
            <person name="Tesfaye S."/>
            <person name="Thomson T."/>
            <person name="Thoulutsang Y."/>
            <person name="Thoulutsang D."/>
            <person name="Topham K."/>
            <person name="Topping I."/>
            <person name="Tsamla T."/>
            <person name="Vassiliev H."/>
            <person name="Vo A."/>
            <person name="Wangchuk T."/>
            <person name="Wangdi T."/>
            <person name="Weiand M."/>
            <person name="Wilkinson J."/>
            <person name="Wilson A."/>
            <person name="Yadav S."/>
            <person name="Young G."/>
            <person name="Yu Q."/>
            <person name="Zembek L."/>
            <person name="Zhong D."/>
            <person name="Zimmer A."/>
            <person name="Zwirko Z."/>
            <person name="Jaffe D.B."/>
            <person name="Alvarez P."/>
            <person name="Brockman W."/>
            <person name="Butler J."/>
            <person name="Chin C."/>
            <person name="Gnerre S."/>
            <person name="Grabherr M."/>
            <person name="Kleber M."/>
            <person name="Mauceli E."/>
            <person name="MacCallum I."/>
        </authorList>
    </citation>
    <scope>NUCLEOTIDE SEQUENCE [LARGE SCALE GENOMIC DNA]</scope>
    <source>
        <strain evidence="3">Tucson 14024-0371.13</strain>
    </source>
</reference>
<feature type="compositionally biased region" description="Gly residues" evidence="1">
    <location>
        <begin position="25"/>
        <end position="35"/>
    </location>
</feature>
<name>A0A0P8XS40_DROAN</name>
<accession>A0A0P8XS40</accession>
<dbReference type="GO" id="GO:0035869">
    <property type="term" value="C:ciliary transition zone"/>
    <property type="evidence" value="ECO:0007669"/>
    <property type="project" value="EnsemblMetazoa"/>
</dbReference>
<gene>
    <name evidence="2" type="primary">Dana\GF21853</name>
    <name evidence="2" type="synonym">dana_GLEANR_5750</name>
    <name evidence="2" type="ORF">GF21853</name>
</gene>
<dbReference type="GO" id="GO:0061822">
    <property type="term" value="C:ciliary cap"/>
    <property type="evidence" value="ECO:0007669"/>
    <property type="project" value="EnsemblMetazoa"/>
</dbReference>
<feature type="region of interest" description="Disordered" evidence="1">
    <location>
        <begin position="1057"/>
        <end position="1158"/>
    </location>
</feature>
<dbReference type="PANTHER" id="PTHR45725">
    <property type="entry name" value="FORMIN HOMOLOGY 2 FAMILY MEMBER"/>
    <property type="match status" value="1"/>
</dbReference>
<feature type="compositionally biased region" description="Basic and acidic residues" evidence="1">
    <location>
        <begin position="725"/>
        <end position="770"/>
    </location>
</feature>
<evidence type="ECO:0000313" key="2">
    <source>
        <dbReference type="EMBL" id="KPU77390.1"/>
    </source>
</evidence>
<feature type="compositionally biased region" description="Low complexity" evidence="1">
    <location>
        <begin position="1187"/>
        <end position="1197"/>
    </location>
</feature>
<dbReference type="Pfam" id="PF16045">
    <property type="entry name" value="LisH_2"/>
    <property type="match status" value="1"/>
</dbReference>
<feature type="region of interest" description="Disordered" evidence="1">
    <location>
        <begin position="1386"/>
        <end position="1406"/>
    </location>
</feature>
<feature type="compositionally biased region" description="Gly residues" evidence="1">
    <location>
        <begin position="209"/>
        <end position="219"/>
    </location>
</feature>
<dbReference type="Proteomes" id="UP000007801">
    <property type="component" value="Unassembled WGS sequence"/>
</dbReference>
<feature type="region of interest" description="Disordered" evidence="1">
    <location>
        <begin position="178"/>
        <end position="279"/>
    </location>
</feature>
<feature type="region of interest" description="Disordered" evidence="1">
    <location>
        <begin position="723"/>
        <end position="798"/>
    </location>
</feature>
<proteinExistence type="predicted"/>
<dbReference type="GO" id="GO:0007605">
    <property type="term" value="P:sensory perception of sound"/>
    <property type="evidence" value="ECO:0007669"/>
    <property type="project" value="EnsemblMetazoa"/>
</dbReference>
<dbReference type="GO" id="GO:0120316">
    <property type="term" value="P:sperm flagellum assembly"/>
    <property type="evidence" value="ECO:0007669"/>
    <property type="project" value="EnsemblMetazoa"/>
</dbReference>
<evidence type="ECO:0000313" key="3">
    <source>
        <dbReference type="Proteomes" id="UP000007801"/>
    </source>
</evidence>
<dbReference type="GO" id="GO:0007626">
    <property type="term" value="P:locomotory behavior"/>
    <property type="evidence" value="ECO:0007669"/>
    <property type="project" value="EnsemblMetazoa"/>
</dbReference>
<dbReference type="InParanoid" id="A0A0P8XS40"/>
<evidence type="ECO:0000256" key="1">
    <source>
        <dbReference type="SAM" id="MobiDB-lite"/>
    </source>
</evidence>
<feature type="compositionally biased region" description="Low complexity" evidence="1">
    <location>
        <begin position="1126"/>
        <end position="1135"/>
    </location>
</feature>
<protein>
    <submittedName>
        <fullName evidence="2">Uncharacterized protein, isoform B</fullName>
    </submittedName>
</protein>
<feature type="compositionally biased region" description="Basic and acidic residues" evidence="1">
    <location>
        <begin position="1199"/>
        <end position="1208"/>
    </location>
</feature>
<dbReference type="FunCoup" id="A0A0P8XS40">
    <property type="interactions" value="59"/>
</dbReference>
<feature type="region of interest" description="Disordered" evidence="1">
    <location>
        <begin position="965"/>
        <end position="984"/>
    </location>
</feature>
<feature type="compositionally biased region" description="Basic and acidic residues" evidence="1">
    <location>
        <begin position="232"/>
        <end position="241"/>
    </location>
</feature>
<feature type="compositionally biased region" description="Polar residues" evidence="1">
    <location>
        <begin position="1103"/>
        <end position="1115"/>
    </location>
</feature>
<dbReference type="GeneID" id="6504523"/>
<dbReference type="GO" id="GO:1905515">
    <property type="term" value="P:non-motile cilium assembly"/>
    <property type="evidence" value="ECO:0007669"/>
    <property type="project" value="EnsemblMetazoa"/>
</dbReference>
<feature type="compositionally biased region" description="Polar residues" evidence="1">
    <location>
        <begin position="1386"/>
        <end position="1401"/>
    </location>
</feature>
<dbReference type="OrthoDB" id="206339at2759"/>
<feature type="region of interest" description="Disordered" evidence="1">
    <location>
        <begin position="1182"/>
        <end position="1221"/>
    </location>
</feature>
<feature type="compositionally biased region" description="Gly residues" evidence="1">
    <location>
        <begin position="182"/>
        <end position="202"/>
    </location>
</feature>
<keyword evidence="3" id="KW-1185">Reference proteome</keyword>
<dbReference type="EMBL" id="CH902640">
    <property type="protein sequence ID" value="KPU77390.1"/>
    <property type="molecule type" value="Genomic_DNA"/>
</dbReference>
<organism evidence="2 3">
    <name type="scientific">Drosophila ananassae</name>
    <name type="common">Fruit fly</name>
    <dbReference type="NCBI Taxonomy" id="7217"/>
    <lineage>
        <taxon>Eukaryota</taxon>
        <taxon>Metazoa</taxon>
        <taxon>Ecdysozoa</taxon>
        <taxon>Arthropoda</taxon>
        <taxon>Hexapoda</taxon>
        <taxon>Insecta</taxon>
        <taxon>Pterygota</taxon>
        <taxon>Neoptera</taxon>
        <taxon>Endopterygota</taxon>
        <taxon>Diptera</taxon>
        <taxon>Brachycera</taxon>
        <taxon>Muscomorpha</taxon>
        <taxon>Ephydroidea</taxon>
        <taxon>Drosophilidae</taxon>
        <taxon>Drosophila</taxon>
        <taxon>Sophophora</taxon>
    </lineage>
</organism>
<sequence length="1619" mass="176344">MKTRQLTATTSTASFRAKQKDAGKMPGGGGGGGGGGILCERERKHEAAMREREEQLKREKAATAAAAAAAQRVRQHRKIAGMLEKDQPPKSRITHPREKYDPGGFRAQGKGGVGVHGGFQAGRVPGGAGHGGSFQAAGVQGGFHAASHAKIVQAECAQGRGQGSAFKGGGLYGGAVHEAGHQRGGLQGGGVHGGGAMGRGGQGPPPRGFQGGGAQGPGSKGVTTPQEPPELEESKGEKAEDPPIAPEEHEEDPVPPEGPPPTYQPEHDPPNPNPDDADDCEFRAERLRAQLEDLAQLSEQDFEQGFRKWLDQEGIAREMHSHLRVELINCFNNTALGQLLNKAAGLQVAQSHALLLSPLALSLHTLVAEFLHSQNCHFTLSVFCSEMPHRHTLPDFESRPEFTFKPAELQQVMMAVMGGQDTPLDLELNRLVEEHYSEDLSGQTQSLLMALMRSLVEMRKEATKESPVPVPVPEEPVPGVILATSSCQTEPSTILEVHPEVDTSRLFQADEHELFVGADGRSVFVGPRVSQALHAVELQLGLLMRHLRHLAKSCAPPVEVISHNAFEHLLQRELRERERLTRAGESFNPAELVIKLPPPPPDEKATKSHENVVLSDLGPISLPVEDVSLPRLPVLHPEQLSSMAVVRQSLDQLQKKASQPQIRMYVSVERMEALVGEICGCVQLMGNILNLSMEQEHAVGRHKGFKIGYHEGFAHGHFMGVQEGQKQEQHENAQKMQMEREKDKAQEKEKVKEKQKEKKDPVREMRDFSQQKDTPGRSVATQTSKRKAQSKSANIQTDGKAYQDACNQASCKEVYIDPHQKSYEQWIDEMLNSASGQIFLERVELSLNKALELQKDRLDELYQVKLRHQAEMLRLSRRQSSWRTLCKRVERDSHSSAEARDLVQKIFRLLEHYESHHQILSEKIHQTELAAEQATRILPMWSDHNHESFGNWNSVMSSSLVSSSGVSTPCRPTDRPSNRSFAPKTPMEAAVTPHVRHPYGDPGYPAVGYPYQVVEVTASRPGGCMPVESRYPANPALMQGPAVNGAQGLGLPALEGVPAIGGPSGNTGSPEGHHLPIVEGPGSPENAQGPRTEQVPADPVASPPTNGNQRTQETARSLHHAVPGRPAMQNAATNTTPPPPTTSTRSSQAPSFEEALQSAKNRMLQLEQESDLLEKSFLSYLEKTKSKSQTPPKSSPQKPRRETEEKDSRRRIRSSCQREREQINRSLDHYRDWQRKVRREDAISVAQLEELQRDRILPRMVESKRSSPLWLSEPEDCQQDKYPFTNAIAEAREKLLGEIGHDKRVDPVLPAQDQVETDKQEDWLAPPAPIEIPVLPRLPPVLPFKPSEQLDPLLQLNELDHSRSSRSSGELSLLFRRAKEALGLTSEPNPLLDSSTDSSSFELADGTAPSVSAAPFLRSSPKQKLQRSMAKMQLLFGGSGIDKDSISVPLTSKVRPVSAPTPSSVLRESLLLVPPAPPRPQTAPITAPAMASLPGVTSLPSVSPLPGVASLPGLASLPSAVSLPGGASLPSVASLAGIPPLPAGPPLSAIPTLPGKVPPPIPLPPALHLDISTSSSTPSSFASKSPALVFQDLVADAVIGPDTTPEVSFSQEFWKRVNL</sequence>
<dbReference type="GO" id="GO:0061823">
    <property type="term" value="C:ring centriole"/>
    <property type="evidence" value="ECO:0007669"/>
    <property type="project" value="EnsemblMetazoa"/>
</dbReference>
<feature type="compositionally biased region" description="Polar residues" evidence="1">
    <location>
        <begin position="1"/>
        <end position="14"/>
    </location>
</feature>
<feature type="region of interest" description="Disordered" evidence="1">
    <location>
        <begin position="1"/>
        <end position="35"/>
    </location>
</feature>
<feature type="compositionally biased region" description="Low complexity" evidence="1">
    <location>
        <begin position="1142"/>
        <end position="1151"/>
    </location>
</feature>
<dbReference type="STRING" id="7217.A0A0P8XS40"/>